<dbReference type="PANTHER" id="PTHR13604">
    <property type="entry name" value="DC12-RELATED"/>
    <property type="match status" value="1"/>
</dbReference>
<evidence type="ECO:0000256" key="9">
    <source>
        <dbReference type="SAM" id="MobiDB-lite"/>
    </source>
</evidence>
<dbReference type="InterPro" id="IPR036590">
    <property type="entry name" value="SRAP-like"/>
</dbReference>
<evidence type="ECO:0000256" key="7">
    <source>
        <dbReference type="ARBA" id="ARBA00023239"/>
    </source>
</evidence>
<dbReference type="AlphaFoldDB" id="A0A1G9DW20"/>
<dbReference type="PANTHER" id="PTHR13604:SF0">
    <property type="entry name" value="ABASIC SITE PROCESSING PROTEIN HMCES"/>
    <property type="match status" value="1"/>
</dbReference>
<dbReference type="SUPFAM" id="SSF143081">
    <property type="entry name" value="BB1717-like"/>
    <property type="match status" value="1"/>
</dbReference>
<dbReference type="Pfam" id="PF02586">
    <property type="entry name" value="SRAP"/>
    <property type="match status" value="1"/>
</dbReference>
<keyword evidence="7" id="KW-0456">Lyase</keyword>
<sequence>MSVGGVTVWGMCGRYANSKSSPSMAALFDASDLIAGAWTPSYNIAPTVQAPVVRRSKSREERVVELARWGLVPPWASDPAIGSRMFNARIETVATSRAYKRPFATRRALVPADGWYEWRKLPGGGKQPYFFTRPGGVVFAGLWDTWKDGDLTLLTFTVLTCPTMGEAMETIHDRMPYVLPPERYAAWLGEEDAAEGELLAGPASSLPGDLEIRKVGRGVGRATNDGPELVLPVDGEPGPSTLPGL</sequence>
<name>A0A1G9DW20_9ACTN</name>
<gene>
    <name evidence="10" type="ORF">SAMN05216298_1137</name>
</gene>
<dbReference type="GO" id="GO:0003697">
    <property type="term" value="F:single-stranded DNA binding"/>
    <property type="evidence" value="ECO:0007669"/>
    <property type="project" value="InterPro"/>
</dbReference>
<reference evidence="11" key="1">
    <citation type="submission" date="2016-10" db="EMBL/GenBank/DDBJ databases">
        <authorList>
            <person name="Varghese N."/>
            <person name="Submissions S."/>
        </authorList>
    </citation>
    <scope>NUCLEOTIDE SEQUENCE [LARGE SCALE GENOMIC DNA]</scope>
    <source>
        <strain evidence="11">CGMCC 4.3147</strain>
    </source>
</reference>
<dbReference type="GO" id="GO:0006508">
    <property type="term" value="P:proteolysis"/>
    <property type="evidence" value="ECO:0007669"/>
    <property type="project" value="UniProtKB-KW"/>
</dbReference>
<proteinExistence type="inferred from homology"/>
<dbReference type="GO" id="GO:0016829">
    <property type="term" value="F:lyase activity"/>
    <property type="evidence" value="ECO:0007669"/>
    <property type="project" value="UniProtKB-KW"/>
</dbReference>
<dbReference type="InterPro" id="IPR003738">
    <property type="entry name" value="SRAP"/>
</dbReference>
<dbReference type="Gene3D" id="3.90.1680.10">
    <property type="entry name" value="SOS response associated peptidase-like"/>
    <property type="match status" value="1"/>
</dbReference>
<keyword evidence="4 8" id="KW-0378">Hydrolase</keyword>
<organism evidence="10 11">
    <name type="scientific">Glycomyces sambucus</name>
    <dbReference type="NCBI Taxonomy" id="380244"/>
    <lineage>
        <taxon>Bacteria</taxon>
        <taxon>Bacillati</taxon>
        <taxon>Actinomycetota</taxon>
        <taxon>Actinomycetes</taxon>
        <taxon>Glycomycetales</taxon>
        <taxon>Glycomycetaceae</taxon>
        <taxon>Glycomyces</taxon>
    </lineage>
</organism>
<dbReference type="Proteomes" id="UP000198662">
    <property type="component" value="Unassembled WGS sequence"/>
</dbReference>
<evidence type="ECO:0000256" key="4">
    <source>
        <dbReference type="ARBA" id="ARBA00022801"/>
    </source>
</evidence>
<feature type="region of interest" description="Disordered" evidence="9">
    <location>
        <begin position="221"/>
        <end position="245"/>
    </location>
</feature>
<dbReference type="EMBL" id="FNGF01000001">
    <property type="protein sequence ID" value="SDK68042.1"/>
    <property type="molecule type" value="Genomic_DNA"/>
</dbReference>
<dbReference type="STRING" id="380244.SAMN05216298_1137"/>
<evidence type="ECO:0000256" key="6">
    <source>
        <dbReference type="ARBA" id="ARBA00023125"/>
    </source>
</evidence>
<evidence type="ECO:0000256" key="5">
    <source>
        <dbReference type="ARBA" id="ARBA00023124"/>
    </source>
</evidence>
<dbReference type="EC" id="3.4.-.-" evidence="8"/>
<protein>
    <recommendedName>
        <fullName evidence="8">Abasic site processing protein</fullName>
        <ecNumber evidence="8">3.4.-.-</ecNumber>
    </recommendedName>
</protein>
<evidence type="ECO:0000256" key="1">
    <source>
        <dbReference type="ARBA" id="ARBA00008136"/>
    </source>
</evidence>
<accession>A0A1G9DW20</accession>
<dbReference type="GO" id="GO:0106300">
    <property type="term" value="P:protein-DNA covalent cross-linking repair"/>
    <property type="evidence" value="ECO:0007669"/>
    <property type="project" value="InterPro"/>
</dbReference>
<keyword evidence="6" id="KW-0238">DNA-binding</keyword>
<keyword evidence="11" id="KW-1185">Reference proteome</keyword>
<evidence type="ECO:0000256" key="3">
    <source>
        <dbReference type="ARBA" id="ARBA00022763"/>
    </source>
</evidence>
<comment type="similarity">
    <text evidence="1 8">Belongs to the SOS response-associated peptidase family.</text>
</comment>
<keyword evidence="5" id="KW-0190">Covalent protein-DNA linkage</keyword>
<keyword evidence="2 8" id="KW-0645">Protease</keyword>
<keyword evidence="3" id="KW-0227">DNA damage</keyword>
<dbReference type="GO" id="GO:0008233">
    <property type="term" value="F:peptidase activity"/>
    <property type="evidence" value="ECO:0007669"/>
    <property type="project" value="UniProtKB-KW"/>
</dbReference>
<evidence type="ECO:0000313" key="11">
    <source>
        <dbReference type="Proteomes" id="UP000198662"/>
    </source>
</evidence>
<evidence type="ECO:0000256" key="8">
    <source>
        <dbReference type="RuleBase" id="RU364100"/>
    </source>
</evidence>
<evidence type="ECO:0000313" key="10">
    <source>
        <dbReference type="EMBL" id="SDK68042.1"/>
    </source>
</evidence>
<evidence type="ECO:0000256" key="2">
    <source>
        <dbReference type="ARBA" id="ARBA00022670"/>
    </source>
</evidence>